<protein>
    <recommendedName>
        <fullName evidence="3">Ammonia monooxygenase</fullName>
    </recommendedName>
</protein>
<organism evidence="1 2">
    <name type="scientific">Salipiger thiooxidans</name>
    <dbReference type="NCBI Taxonomy" id="282683"/>
    <lineage>
        <taxon>Bacteria</taxon>
        <taxon>Pseudomonadati</taxon>
        <taxon>Pseudomonadota</taxon>
        <taxon>Alphaproteobacteria</taxon>
        <taxon>Rhodobacterales</taxon>
        <taxon>Roseobacteraceae</taxon>
        <taxon>Salipiger</taxon>
    </lineage>
</organism>
<accession>A0A1G7HDA7</accession>
<name>A0A1G7HDA7_9RHOB</name>
<dbReference type="STRING" id="282683.SAMN04488105_110235"/>
<dbReference type="InterPro" id="IPR045384">
    <property type="entry name" value="DUF6527"/>
</dbReference>
<keyword evidence="2" id="KW-1185">Reference proteome</keyword>
<dbReference type="Proteomes" id="UP000198994">
    <property type="component" value="Unassembled WGS sequence"/>
</dbReference>
<evidence type="ECO:0000313" key="2">
    <source>
        <dbReference type="Proteomes" id="UP000198994"/>
    </source>
</evidence>
<dbReference type="Pfam" id="PF20137">
    <property type="entry name" value="BubE"/>
    <property type="match status" value="1"/>
</dbReference>
<evidence type="ECO:0008006" key="3">
    <source>
        <dbReference type="Google" id="ProtNLM"/>
    </source>
</evidence>
<sequence length="115" mass="12524">MAWLGRKLRSIKGGMVAFMCPGCRMMHQVGVGEGTGPRWGYNGNPDAPTFSPSIKVSGTERLTDQQHAAIMRGEPFEPKPLLCHSFVRDGRIQFLSDCTHALAGQTVDLPDLPAD</sequence>
<evidence type="ECO:0000313" key="1">
    <source>
        <dbReference type="EMBL" id="SDE98457.1"/>
    </source>
</evidence>
<gene>
    <name evidence="1" type="ORF">SAMN04488105_110235</name>
</gene>
<reference evidence="2" key="1">
    <citation type="submission" date="2016-10" db="EMBL/GenBank/DDBJ databases">
        <authorList>
            <person name="Varghese N."/>
            <person name="Submissions S."/>
        </authorList>
    </citation>
    <scope>NUCLEOTIDE SEQUENCE [LARGE SCALE GENOMIC DNA]</scope>
    <source>
        <strain evidence="2">DSM 10146</strain>
    </source>
</reference>
<dbReference type="OrthoDB" id="5196042at2"/>
<dbReference type="RefSeq" id="WP_089961225.1">
    <property type="nucleotide sequence ID" value="NZ_FNAV01000010.1"/>
</dbReference>
<dbReference type="AlphaFoldDB" id="A0A1G7HDA7"/>
<dbReference type="EMBL" id="FNAV01000010">
    <property type="protein sequence ID" value="SDE98457.1"/>
    <property type="molecule type" value="Genomic_DNA"/>
</dbReference>
<proteinExistence type="predicted"/>